<dbReference type="NCBIfam" id="TIGR03891">
    <property type="entry name" value="thiopep_ocin"/>
    <property type="match status" value="1"/>
</dbReference>
<dbReference type="Proteomes" id="UP000323454">
    <property type="component" value="Unassembled WGS sequence"/>
</dbReference>
<dbReference type="EMBL" id="VUOB01000009">
    <property type="protein sequence ID" value="KAA2265109.1"/>
    <property type="molecule type" value="Genomic_DNA"/>
</dbReference>
<protein>
    <recommendedName>
        <fullName evidence="1">Thiopeptide-type bacteriocin biosynthesis domain-containing protein</fullName>
    </recommendedName>
</protein>
<feature type="domain" description="Thiopeptide-type bacteriocin biosynthesis" evidence="1">
    <location>
        <begin position="29"/>
        <end position="191"/>
    </location>
</feature>
<dbReference type="Pfam" id="PF14028">
    <property type="entry name" value="Lant_dehydr_C"/>
    <property type="match status" value="1"/>
</dbReference>
<reference evidence="2 3" key="2">
    <citation type="submission" date="2019-09" db="EMBL/GenBank/DDBJ databases">
        <authorList>
            <person name="Jin C."/>
        </authorList>
    </citation>
    <scope>NUCLEOTIDE SEQUENCE [LARGE SCALE GENOMIC DNA]</scope>
    <source>
        <strain evidence="2 3">AN110305</strain>
    </source>
</reference>
<evidence type="ECO:0000313" key="2">
    <source>
        <dbReference type="EMBL" id="KAA2265109.1"/>
    </source>
</evidence>
<dbReference type="InterPro" id="IPR023809">
    <property type="entry name" value="Thiopep_bacteriocin_synth_dom"/>
</dbReference>
<evidence type="ECO:0000259" key="1">
    <source>
        <dbReference type="Pfam" id="PF14028"/>
    </source>
</evidence>
<dbReference type="OrthoDB" id="4678170at2"/>
<sequence length="199" mass="21419">MDGAHEGRPPGWAAIIPIYNLYTLIKVAAGLDTIHDLFCADSNGALAYLRHDTPSLGRRELSVLLLSGLLHAAGLDGFERGDVFDKVSRLRPAPTDADADAPRIEHLAKDVRVLLSIPDLLTSELFTIGGPVSHAAPWLAAFQAAGRRLGDAAARGRLDRGVRAILTHVVIFHWNRFGLSATSQGILARAATAAWLHRN</sequence>
<reference evidence="2 3" key="1">
    <citation type="submission" date="2019-09" db="EMBL/GenBank/DDBJ databases">
        <title>Goodfellowia gen. nov., a new genus of the Pseudonocardineae related to Actinoalloteichus, containing Goodfellowia coeruleoviolacea gen. nov., comb. nov. gen. nov., comb. nov.</title>
        <authorList>
            <person name="Labeda D."/>
        </authorList>
    </citation>
    <scope>NUCLEOTIDE SEQUENCE [LARGE SCALE GENOMIC DNA]</scope>
    <source>
        <strain evidence="2 3">AN110305</strain>
    </source>
</reference>
<evidence type="ECO:0000313" key="3">
    <source>
        <dbReference type="Proteomes" id="UP000323454"/>
    </source>
</evidence>
<name>A0A5B2XQJ6_9PSEU</name>
<accession>A0A5B2XQJ6</accession>
<dbReference type="RefSeq" id="WP_149848356.1">
    <property type="nucleotide sequence ID" value="NZ_VUOB01000009.1"/>
</dbReference>
<gene>
    <name evidence="2" type="ORF">F0L68_05465</name>
</gene>
<dbReference type="AlphaFoldDB" id="A0A5B2XQJ6"/>
<proteinExistence type="predicted"/>
<organism evidence="2 3">
    <name type="scientific">Solihabitans fulvus</name>
    <dbReference type="NCBI Taxonomy" id="1892852"/>
    <lineage>
        <taxon>Bacteria</taxon>
        <taxon>Bacillati</taxon>
        <taxon>Actinomycetota</taxon>
        <taxon>Actinomycetes</taxon>
        <taxon>Pseudonocardiales</taxon>
        <taxon>Pseudonocardiaceae</taxon>
        <taxon>Solihabitans</taxon>
    </lineage>
</organism>
<keyword evidence="3" id="KW-1185">Reference proteome</keyword>
<comment type="caution">
    <text evidence="2">The sequence shown here is derived from an EMBL/GenBank/DDBJ whole genome shotgun (WGS) entry which is preliminary data.</text>
</comment>